<feature type="DNA-binding region" description="H-T-H motif" evidence="2">
    <location>
        <begin position="79"/>
        <end position="98"/>
    </location>
</feature>
<comment type="caution">
    <text evidence="4">The sequence shown here is derived from an EMBL/GenBank/DDBJ whole genome shotgun (WGS) entry which is preliminary data.</text>
</comment>
<dbReference type="PANTHER" id="PTHR43479">
    <property type="entry name" value="ACREF/ENVCD OPERON REPRESSOR-RELATED"/>
    <property type="match status" value="1"/>
</dbReference>
<evidence type="ECO:0000313" key="4">
    <source>
        <dbReference type="EMBL" id="THU37161.1"/>
    </source>
</evidence>
<dbReference type="EMBL" id="STFF01000005">
    <property type="protein sequence ID" value="THU37161.1"/>
    <property type="molecule type" value="Genomic_DNA"/>
</dbReference>
<accession>A0A4S8HQL7</accession>
<sequence>MGRKAQTLYQPKSCVRINEQLLGCYFITGGLKMGMETLVTIKVSIVLCPIIMITEANTKVRIREKANELFLRYGIRSVSMDDIANNLGMSKKTIYQYYTDKNELVDAVVEDEVMDMQRDCMKCGENAKDAIEEIFLTVDQVVEQLSNMNPMILYDMEKFHVRAYQRFMEHKNKFLLQIIRKNLEWGVKEELYRPDIDIDVLSKFRLESMMIPFNIDLFPPSRYKLSEVTKAVIEHYVFGVASLKGHKLIIKYQQHRNKNAKNYETESGKNK</sequence>
<dbReference type="RefSeq" id="WP_136578835.1">
    <property type="nucleotide sequence ID" value="NZ_STFF01000005.1"/>
</dbReference>
<organism evidence="4 5">
    <name type="scientific">Niastella caeni</name>
    <dbReference type="NCBI Taxonomy" id="2569763"/>
    <lineage>
        <taxon>Bacteria</taxon>
        <taxon>Pseudomonadati</taxon>
        <taxon>Bacteroidota</taxon>
        <taxon>Chitinophagia</taxon>
        <taxon>Chitinophagales</taxon>
        <taxon>Chitinophagaceae</taxon>
        <taxon>Niastella</taxon>
    </lineage>
</organism>
<gene>
    <name evidence="4" type="ORF">FAM09_19620</name>
</gene>
<dbReference type="InterPro" id="IPR009057">
    <property type="entry name" value="Homeodomain-like_sf"/>
</dbReference>
<dbReference type="PANTHER" id="PTHR43479:SF11">
    <property type="entry name" value="ACREF_ENVCD OPERON REPRESSOR-RELATED"/>
    <property type="match status" value="1"/>
</dbReference>
<evidence type="ECO:0000256" key="1">
    <source>
        <dbReference type="ARBA" id="ARBA00023125"/>
    </source>
</evidence>
<dbReference type="SUPFAM" id="SSF46689">
    <property type="entry name" value="Homeodomain-like"/>
    <property type="match status" value="1"/>
</dbReference>
<dbReference type="PROSITE" id="PS50977">
    <property type="entry name" value="HTH_TETR_2"/>
    <property type="match status" value="1"/>
</dbReference>
<protein>
    <submittedName>
        <fullName evidence="4">TetR/AcrR family transcriptional regulator</fullName>
    </submittedName>
</protein>
<dbReference type="AlphaFoldDB" id="A0A4S8HQL7"/>
<dbReference type="InterPro" id="IPR050624">
    <property type="entry name" value="HTH-type_Tx_Regulator"/>
</dbReference>
<dbReference type="OrthoDB" id="881297at2"/>
<name>A0A4S8HQL7_9BACT</name>
<dbReference type="PRINTS" id="PR00455">
    <property type="entry name" value="HTHTETR"/>
</dbReference>
<evidence type="ECO:0000313" key="5">
    <source>
        <dbReference type="Proteomes" id="UP000306918"/>
    </source>
</evidence>
<keyword evidence="5" id="KW-1185">Reference proteome</keyword>
<dbReference type="Pfam" id="PF00440">
    <property type="entry name" value="TetR_N"/>
    <property type="match status" value="1"/>
</dbReference>
<feature type="domain" description="HTH tetR-type" evidence="3">
    <location>
        <begin position="56"/>
        <end position="116"/>
    </location>
</feature>
<evidence type="ECO:0000259" key="3">
    <source>
        <dbReference type="PROSITE" id="PS50977"/>
    </source>
</evidence>
<dbReference type="InterPro" id="IPR001647">
    <property type="entry name" value="HTH_TetR"/>
</dbReference>
<proteinExistence type="predicted"/>
<keyword evidence="1 2" id="KW-0238">DNA-binding</keyword>
<dbReference type="Proteomes" id="UP000306918">
    <property type="component" value="Unassembled WGS sequence"/>
</dbReference>
<reference evidence="4 5" key="1">
    <citation type="submission" date="2019-04" db="EMBL/GenBank/DDBJ databases">
        <title>Niastella caeni sp. nov., isolated from activated sludge.</title>
        <authorList>
            <person name="Sheng M."/>
        </authorList>
    </citation>
    <scope>NUCLEOTIDE SEQUENCE [LARGE SCALE GENOMIC DNA]</scope>
    <source>
        <strain evidence="4 5">HX-2-15</strain>
    </source>
</reference>
<evidence type="ECO:0000256" key="2">
    <source>
        <dbReference type="PROSITE-ProRule" id="PRU00335"/>
    </source>
</evidence>
<dbReference type="Gene3D" id="1.10.357.10">
    <property type="entry name" value="Tetracycline Repressor, domain 2"/>
    <property type="match status" value="1"/>
</dbReference>
<dbReference type="GO" id="GO:0003677">
    <property type="term" value="F:DNA binding"/>
    <property type="evidence" value="ECO:0007669"/>
    <property type="project" value="UniProtKB-UniRule"/>
</dbReference>